<reference evidence="4" key="1">
    <citation type="journal article" date="2020" name="Nature">
        <title>Giant virus diversity and host interactions through global metagenomics.</title>
        <authorList>
            <person name="Schulz F."/>
            <person name="Roux S."/>
            <person name="Paez-Espino D."/>
            <person name="Jungbluth S."/>
            <person name="Walsh D.A."/>
            <person name="Denef V.J."/>
            <person name="McMahon K.D."/>
            <person name="Konstantinidis K.T."/>
            <person name="Eloe-Fadrosh E.A."/>
            <person name="Kyrpides N.C."/>
            <person name="Woyke T."/>
        </authorList>
    </citation>
    <scope>NUCLEOTIDE SEQUENCE</scope>
    <source>
        <strain evidence="4">GVMAG-M-3300024302-11</strain>
    </source>
</reference>
<sequence length="159" mass="18357">MAIRRLQSELKQLTKDPSYFFSVNPNESNFLEWEFVMIGPPDTFYEGGLFKGKLTFPKDYPNKAPTLIFDTCMYHPNIYNDGKVCISILHDGVDQYGEESVNERWNPSHSVNTVLLSIVSMLGYPNFNSPANIVASREWQDNIDSYRKKIYRIVSQTQS</sequence>
<dbReference type="InterPro" id="IPR023313">
    <property type="entry name" value="UBQ-conjugating_AS"/>
</dbReference>
<dbReference type="GO" id="GO:0016740">
    <property type="term" value="F:transferase activity"/>
    <property type="evidence" value="ECO:0007669"/>
    <property type="project" value="UniProtKB-KW"/>
</dbReference>
<dbReference type="EMBL" id="MN740255">
    <property type="protein sequence ID" value="QHT96331.1"/>
    <property type="molecule type" value="Genomic_DNA"/>
</dbReference>
<feature type="domain" description="UBC core" evidence="3">
    <location>
        <begin position="1"/>
        <end position="159"/>
    </location>
</feature>
<keyword evidence="2" id="KW-0833">Ubl conjugation pathway</keyword>
<dbReference type="InterPro" id="IPR050113">
    <property type="entry name" value="Ub_conjugating_enzyme"/>
</dbReference>
<dbReference type="AlphaFoldDB" id="A0A6C0ISW5"/>
<evidence type="ECO:0000256" key="1">
    <source>
        <dbReference type="ARBA" id="ARBA00022679"/>
    </source>
</evidence>
<evidence type="ECO:0000259" key="3">
    <source>
        <dbReference type="PROSITE" id="PS50127"/>
    </source>
</evidence>
<dbReference type="InterPro" id="IPR000608">
    <property type="entry name" value="UBC"/>
</dbReference>
<name>A0A6C0ISW5_9ZZZZ</name>
<dbReference type="PANTHER" id="PTHR24067">
    <property type="entry name" value="UBIQUITIN-CONJUGATING ENZYME E2"/>
    <property type="match status" value="1"/>
</dbReference>
<protein>
    <recommendedName>
        <fullName evidence="3">UBC core domain-containing protein</fullName>
    </recommendedName>
</protein>
<proteinExistence type="predicted"/>
<evidence type="ECO:0000313" key="4">
    <source>
        <dbReference type="EMBL" id="QHT96331.1"/>
    </source>
</evidence>
<dbReference type="Pfam" id="PF00179">
    <property type="entry name" value="UQ_con"/>
    <property type="match status" value="1"/>
</dbReference>
<keyword evidence="1" id="KW-0808">Transferase</keyword>
<dbReference type="InterPro" id="IPR016135">
    <property type="entry name" value="UBQ-conjugating_enzyme/RWD"/>
</dbReference>
<dbReference type="Gene3D" id="3.10.110.10">
    <property type="entry name" value="Ubiquitin Conjugating Enzyme"/>
    <property type="match status" value="1"/>
</dbReference>
<dbReference type="PROSITE" id="PS50127">
    <property type="entry name" value="UBC_2"/>
    <property type="match status" value="1"/>
</dbReference>
<dbReference type="SMART" id="SM00212">
    <property type="entry name" value="UBCc"/>
    <property type="match status" value="1"/>
</dbReference>
<accession>A0A6C0ISW5</accession>
<evidence type="ECO:0000256" key="2">
    <source>
        <dbReference type="ARBA" id="ARBA00022786"/>
    </source>
</evidence>
<dbReference type="FunFam" id="3.10.110.10:FF:000051">
    <property type="entry name" value="ubiquitin-conjugating enzyme E2 R2-like"/>
    <property type="match status" value="1"/>
</dbReference>
<dbReference type="SUPFAM" id="SSF54495">
    <property type="entry name" value="UBC-like"/>
    <property type="match status" value="1"/>
</dbReference>
<dbReference type="PROSITE" id="PS00183">
    <property type="entry name" value="UBC_1"/>
    <property type="match status" value="1"/>
</dbReference>
<organism evidence="4">
    <name type="scientific">viral metagenome</name>
    <dbReference type="NCBI Taxonomy" id="1070528"/>
    <lineage>
        <taxon>unclassified sequences</taxon>
        <taxon>metagenomes</taxon>
        <taxon>organismal metagenomes</taxon>
    </lineage>
</organism>